<dbReference type="PROSITE" id="PS51404">
    <property type="entry name" value="DYP_PEROXIDASE"/>
    <property type="match status" value="1"/>
</dbReference>
<keyword evidence="3" id="KW-0479">Metal-binding</keyword>
<evidence type="ECO:0000259" key="8">
    <source>
        <dbReference type="Pfam" id="PF20628"/>
    </source>
</evidence>
<gene>
    <name evidence="9" type="ORF">TW72_12840</name>
</gene>
<dbReference type="RefSeq" id="WP_045980577.1">
    <property type="nucleotide sequence ID" value="NZ_JXXY01000022.1"/>
</dbReference>
<evidence type="ECO:0000256" key="2">
    <source>
        <dbReference type="ARBA" id="ARBA00022559"/>
    </source>
</evidence>
<accession>A0A0F4PGT0</accession>
<dbReference type="InterPro" id="IPR011008">
    <property type="entry name" value="Dimeric_a/b-barrel"/>
</dbReference>
<dbReference type="Pfam" id="PF20628">
    <property type="entry name" value="Dyp_perox_C"/>
    <property type="match status" value="1"/>
</dbReference>
<dbReference type="eggNOG" id="COG2837">
    <property type="taxonomic scope" value="Bacteria"/>
</dbReference>
<dbReference type="GO" id="GO:0020037">
    <property type="term" value="F:heme binding"/>
    <property type="evidence" value="ECO:0007669"/>
    <property type="project" value="InterPro"/>
</dbReference>
<dbReference type="InterPro" id="IPR048327">
    <property type="entry name" value="Dyp_perox_N"/>
</dbReference>
<feature type="domain" description="Dyp-type peroxidase C-terminal" evidence="8">
    <location>
        <begin position="139"/>
        <end position="294"/>
    </location>
</feature>
<evidence type="ECO:0000256" key="6">
    <source>
        <dbReference type="ARBA" id="ARBA00025737"/>
    </source>
</evidence>
<name>A0A0F4PGT0_9GAMM</name>
<reference evidence="9 10" key="1">
    <citation type="journal article" date="2015" name="BMC Genomics">
        <title>Genome mining reveals unlocked bioactive potential of marine Gram-negative bacteria.</title>
        <authorList>
            <person name="Machado H."/>
            <person name="Sonnenschein E.C."/>
            <person name="Melchiorsen J."/>
            <person name="Gram L."/>
        </authorList>
    </citation>
    <scope>NUCLEOTIDE SEQUENCE [LARGE SCALE GENOMIC DNA]</scope>
    <source>
        <strain evidence="9 10">S3137</strain>
    </source>
</reference>
<protein>
    <submittedName>
        <fullName evidence="9">Dyp-type peroxidase family protein</fullName>
    </submittedName>
</protein>
<comment type="cofactor">
    <cofactor evidence="1">
        <name>heme b</name>
        <dbReference type="ChEBI" id="CHEBI:60344"/>
    </cofactor>
</comment>
<sequence length="312" mass="34841">MPRAQSGVCAQANLHGLHLFLNVLDGHDHAVKSKLAQLVDLQSEYDDRFSEAMVSSFVAIGAQYWPHFHPDAMPAELASFPSIPNRDHHVLAQPFDLFIQIRSDREDVNHLFGQRVLKLLGSDVELVEEITCYRFLDGRDFNGFLYAPDTPHGRQKNLTALIDDPGNDFVKGSYVHVQRFTHNLNAWQALSIEEQELVIGRTRLDAELLMPINANSHAARSELKDEKGEPLLLHQGMPFGTMTKQGMLSVTCAASGDAFTQMLKSQLGDHHHYDAWLDFTQADMGSAFFAPSVDFLKSLATRSQTAYAPAPE</sequence>
<dbReference type="NCBIfam" id="TIGR01413">
    <property type="entry name" value="Dyp_perox_fam"/>
    <property type="match status" value="1"/>
</dbReference>
<dbReference type="GO" id="GO:0005829">
    <property type="term" value="C:cytosol"/>
    <property type="evidence" value="ECO:0007669"/>
    <property type="project" value="TreeGrafter"/>
</dbReference>
<evidence type="ECO:0000313" key="10">
    <source>
        <dbReference type="Proteomes" id="UP000033664"/>
    </source>
</evidence>
<keyword evidence="2 9" id="KW-0575">Peroxidase</keyword>
<evidence type="ECO:0000256" key="1">
    <source>
        <dbReference type="ARBA" id="ARBA00001970"/>
    </source>
</evidence>
<evidence type="ECO:0000313" key="9">
    <source>
        <dbReference type="EMBL" id="KJY98609.1"/>
    </source>
</evidence>
<dbReference type="GO" id="GO:0004601">
    <property type="term" value="F:peroxidase activity"/>
    <property type="evidence" value="ECO:0007669"/>
    <property type="project" value="UniProtKB-KW"/>
</dbReference>
<evidence type="ECO:0000256" key="4">
    <source>
        <dbReference type="ARBA" id="ARBA00023002"/>
    </source>
</evidence>
<dbReference type="Proteomes" id="UP000033664">
    <property type="component" value="Unassembled WGS sequence"/>
</dbReference>
<feature type="domain" description="Dyp-type peroxidase N-terminal" evidence="7">
    <location>
        <begin position="44"/>
        <end position="131"/>
    </location>
</feature>
<dbReference type="PANTHER" id="PTHR30521">
    <property type="entry name" value="DEFERROCHELATASE/PEROXIDASE"/>
    <property type="match status" value="1"/>
</dbReference>
<dbReference type="InterPro" id="IPR006314">
    <property type="entry name" value="Dyp_peroxidase"/>
</dbReference>
<comment type="similarity">
    <text evidence="6">Belongs to the DyP-type peroxidase family.</text>
</comment>
<dbReference type="OrthoDB" id="3251355at2"/>
<dbReference type="PANTHER" id="PTHR30521:SF0">
    <property type="entry name" value="DYP-TYPE PEROXIDASE FAMILY PROTEIN"/>
    <property type="match status" value="1"/>
</dbReference>
<keyword evidence="4" id="KW-0560">Oxidoreductase</keyword>
<evidence type="ECO:0000256" key="5">
    <source>
        <dbReference type="ARBA" id="ARBA00023004"/>
    </source>
</evidence>
<dbReference type="EMBL" id="JXXZ01000010">
    <property type="protein sequence ID" value="KJY98609.1"/>
    <property type="molecule type" value="Genomic_DNA"/>
</dbReference>
<dbReference type="PATRIC" id="fig|151081.8.peg.3644"/>
<dbReference type="Pfam" id="PF04261">
    <property type="entry name" value="Dyp_perox_N"/>
    <property type="match status" value="1"/>
</dbReference>
<dbReference type="GO" id="GO:0046872">
    <property type="term" value="F:metal ion binding"/>
    <property type="evidence" value="ECO:0007669"/>
    <property type="project" value="UniProtKB-KW"/>
</dbReference>
<proteinExistence type="inferred from homology"/>
<evidence type="ECO:0000259" key="7">
    <source>
        <dbReference type="Pfam" id="PF04261"/>
    </source>
</evidence>
<dbReference type="GeneID" id="58229380"/>
<evidence type="ECO:0000256" key="3">
    <source>
        <dbReference type="ARBA" id="ARBA00022723"/>
    </source>
</evidence>
<dbReference type="SUPFAM" id="SSF54909">
    <property type="entry name" value="Dimeric alpha+beta barrel"/>
    <property type="match status" value="1"/>
</dbReference>
<dbReference type="InterPro" id="IPR048328">
    <property type="entry name" value="Dyp_perox_C"/>
</dbReference>
<organism evidence="9 10">
    <name type="scientific">Pseudoalteromonas ruthenica</name>
    <dbReference type="NCBI Taxonomy" id="151081"/>
    <lineage>
        <taxon>Bacteria</taxon>
        <taxon>Pseudomonadati</taxon>
        <taxon>Pseudomonadota</taxon>
        <taxon>Gammaproteobacteria</taxon>
        <taxon>Alteromonadales</taxon>
        <taxon>Pseudoalteromonadaceae</taxon>
        <taxon>Pseudoalteromonas</taxon>
    </lineage>
</organism>
<keyword evidence="10" id="KW-1185">Reference proteome</keyword>
<keyword evidence="5" id="KW-0408">Iron</keyword>
<dbReference type="AlphaFoldDB" id="A0A0F4PGT0"/>
<comment type="caution">
    <text evidence="9">The sequence shown here is derived from an EMBL/GenBank/DDBJ whole genome shotgun (WGS) entry which is preliminary data.</text>
</comment>